<accession>A0A9N9KH93</accession>
<dbReference type="SMART" id="SM00597">
    <property type="entry name" value="ZnF_TTF"/>
    <property type="match status" value="1"/>
</dbReference>
<comment type="caution">
    <text evidence="3">The sequence shown here is derived from an EMBL/GenBank/DDBJ whole genome shotgun (WGS) entry which is preliminary data.</text>
</comment>
<proteinExistence type="predicted"/>
<dbReference type="InterPro" id="IPR057456">
    <property type="entry name" value="Znf_C17orf113"/>
</dbReference>
<dbReference type="PANTHER" id="PTHR46880">
    <property type="entry name" value="RAS-ASSOCIATING DOMAIN-CONTAINING PROTEIN"/>
    <property type="match status" value="1"/>
</dbReference>
<evidence type="ECO:0000256" key="1">
    <source>
        <dbReference type="SAM" id="MobiDB-lite"/>
    </source>
</evidence>
<gene>
    <name evidence="3" type="ORF">CPELLU_LOCUS20552</name>
</gene>
<dbReference type="OrthoDB" id="2441937at2759"/>
<evidence type="ECO:0000259" key="2">
    <source>
        <dbReference type="SMART" id="SM00597"/>
    </source>
</evidence>
<dbReference type="PANTHER" id="PTHR46880:SF5">
    <property type="entry name" value="DUF4371 DOMAIN-CONTAINING PROTEIN"/>
    <property type="match status" value="1"/>
</dbReference>
<evidence type="ECO:0000313" key="4">
    <source>
        <dbReference type="Proteomes" id="UP000789759"/>
    </source>
</evidence>
<dbReference type="InterPro" id="IPR006580">
    <property type="entry name" value="Znf_TTF"/>
</dbReference>
<evidence type="ECO:0000313" key="3">
    <source>
        <dbReference type="EMBL" id="CAG8829959.1"/>
    </source>
</evidence>
<dbReference type="AlphaFoldDB" id="A0A9N9KH93"/>
<feature type="region of interest" description="Disordered" evidence="1">
    <location>
        <begin position="1"/>
        <end position="42"/>
    </location>
</feature>
<feature type="non-terminal residue" evidence="3">
    <location>
        <position position="1"/>
    </location>
</feature>
<organism evidence="3 4">
    <name type="scientific">Cetraspora pellucida</name>
    <dbReference type="NCBI Taxonomy" id="1433469"/>
    <lineage>
        <taxon>Eukaryota</taxon>
        <taxon>Fungi</taxon>
        <taxon>Fungi incertae sedis</taxon>
        <taxon>Mucoromycota</taxon>
        <taxon>Glomeromycotina</taxon>
        <taxon>Glomeromycetes</taxon>
        <taxon>Diversisporales</taxon>
        <taxon>Gigasporaceae</taxon>
        <taxon>Cetraspora</taxon>
    </lineage>
</organism>
<protein>
    <submittedName>
        <fullName evidence="3">22687_t:CDS:1</fullName>
    </submittedName>
</protein>
<keyword evidence="4" id="KW-1185">Reference proteome</keyword>
<feature type="domain" description="TTF-type" evidence="2">
    <location>
        <begin position="39"/>
        <end position="119"/>
    </location>
</feature>
<name>A0A9N9KH93_9GLOM</name>
<dbReference type="EMBL" id="CAJVQA010063138">
    <property type="protein sequence ID" value="CAG8829959.1"/>
    <property type="molecule type" value="Genomic_DNA"/>
</dbReference>
<reference evidence="3" key="1">
    <citation type="submission" date="2021-06" db="EMBL/GenBank/DDBJ databases">
        <authorList>
            <person name="Kallberg Y."/>
            <person name="Tangrot J."/>
            <person name="Rosling A."/>
        </authorList>
    </citation>
    <scope>NUCLEOTIDE SEQUENCE</scope>
    <source>
        <strain evidence="3">FL966</strain>
    </source>
</reference>
<sequence>MNQSENITNDSSVQDNESNDNDQSDQELISNKKKSLSKSKPSFKNSWLNEFRWLQYDKTSQRMFCKYCKRYNKSNVFGTTGSVNFGRKSSVKEHAFSDQHQDAIRLESAEKIIEKESEQLIEKNKDHIIGVSKIVYTLVRQDILLAKLPYFVQLSRELKSPFIADGSITYENEISGREFAFAISNIIKTEIWKELSEAVFFGVMIDESTDISMNKHVDIYVMYPTIFGKIKTRFLQLLALDQSDAATITTKLIRLFQDHDIIDKLIAFASDGASVMMGNKNG</sequence>
<dbReference type="Proteomes" id="UP000789759">
    <property type="component" value="Unassembled WGS sequence"/>
</dbReference>
<dbReference type="Pfam" id="PF25431">
    <property type="entry name" value="zf-C17orf113"/>
    <property type="match status" value="1"/>
</dbReference>